<reference evidence="2" key="2">
    <citation type="submission" date="2020-05" db="UniProtKB">
        <authorList>
            <consortium name="EnsemblMetazoa"/>
        </authorList>
    </citation>
    <scope>IDENTIFICATION</scope>
    <source>
        <strain evidence="2">maculatus3</strain>
    </source>
</reference>
<dbReference type="Proteomes" id="UP000075901">
    <property type="component" value="Unassembled WGS sequence"/>
</dbReference>
<protein>
    <submittedName>
        <fullName evidence="2">Uncharacterized protein</fullName>
    </submittedName>
</protein>
<feature type="transmembrane region" description="Helical" evidence="1">
    <location>
        <begin position="66"/>
        <end position="85"/>
    </location>
</feature>
<dbReference type="AlphaFoldDB" id="A0A182SLJ8"/>
<dbReference type="VEuPathDB" id="VectorBase:AMAM009173"/>
<reference evidence="3" key="1">
    <citation type="submission" date="2013-09" db="EMBL/GenBank/DDBJ databases">
        <title>The Genome Sequence of Anopheles maculatus species B.</title>
        <authorList>
            <consortium name="The Broad Institute Genomics Platform"/>
            <person name="Neafsey D.E."/>
            <person name="Besansky N."/>
            <person name="Howell P."/>
            <person name="Walton C."/>
            <person name="Young S.K."/>
            <person name="Zeng Q."/>
            <person name="Gargeya S."/>
            <person name="Fitzgerald M."/>
            <person name="Haas B."/>
            <person name="Abouelleil A."/>
            <person name="Allen A.W."/>
            <person name="Alvarado L."/>
            <person name="Arachchi H.M."/>
            <person name="Berlin A.M."/>
            <person name="Chapman S.B."/>
            <person name="Gainer-Dewar J."/>
            <person name="Goldberg J."/>
            <person name="Griggs A."/>
            <person name="Gujja S."/>
            <person name="Hansen M."/>
            <person name="Howarth C."/>
            <person name="Imamovic A."/>
            <person name="Ireland A."/>
            <person name="Larimer J."/>
            <person name="McCowan C."/>
            <person name="Murphy C."/>
            <person name="Pearson M."/>
            <person name="Poon T.W."/>
            <person name="Priest M."/>
            <person name="Roberts A."/>
            <person name="Saif S."/>
            <person name="Shea T."/>
            <person name="Sisk P."/>
            <person name="Sykes S."/>
            <person name="Wortman J."/>
            <person name="Nusbaum C."/>
            <person name="Birren B."/>
        </authorList>
    </citation>
    <scope>NUCLEOTIDE SEQUENCE [LARGE SCALE GENOMIC DNA]</scope>
    <source>
        <strain evidence="3">maculatus3</strain>
    </source>
</reference>
<proteinExistence type="predicted"/>
<keyword evidence="1" id="KW-0812">Transmembrane</keyword>
<name>A0A182SLJ8_9DIPT</name>
<keyword evidence="3" id="KW-1185">Reference proteome</keyword>
<keyword evidence="1" id="KW-1133">Transmembrane helix</keyword>
<accession>A0A182SLJ8</accession>
<organism evidence="2 3">
    <name type="scientific">Anopheles maculatus</name>
    <dbReference type="NCBI Taxonomy" id="74869"/>
    <lineage>
        <taxon>Eukaryota</taxon>
        <taxon>Metazoa</taxon>
        <taxon>Ecdysozoa</taxon>
        <taxon>Arthropoda</taxon>
        <taxon>Hexapoda</taxon>
        <taxon>Insecta</taxon>
        <taxon>Pterygota</taxon>
        <taxon>Neoptera</taxon>
        <taxon>Endopterygota</taxon>
        <taxon>Diptera</taxon>
        <taxon>Nematocera</taxon>
        <taxon>Culicoidea</taxon>
        <taxon>Culicidae</taxon>
        <taxon>Anophelinae</taxon>
        <taxon>Anopheles</taxon>
        <taxon>Anopheles maculatus group</taxon>
    </lineage>
</organism>
<evidence type="ECO:0000313" key="3">
    <source>
        <dbReference type="Proteomes" id="UP000075901"/>
    </source>
</evidence>
<evidence type="ECO:0000256" key="1">
    <source>
        <dbReference type="SAM" id="Phobius"/>
    </source>
</evidence>
<feature type="transmembrane region" description="Helical" evidence="1">
    <location>
        <begin position="136"/>
        <end position="155"/>
    </location>
</feature>
<dbReference type="EnsemblMetazoa" id="AMAM009173-RA">
    <property type="protein sequence ID" value="AMAM009173-PA"/>
    <property type="gene ID" value="AMAM009173"/>
</dbReference>
<keyword evidence="1" id="KW-0472">Membrane</keyword>
<sequence>MFDCFCLWPPFQATDADKNVPFETFPNHRVLPPLLLSALAVGSSSAAEFLHQLYVYRVRYAPYLHWYALLINVMETVILSLYALLTQAGWDHRLEWRPLVHTPKYLRINFALVVSLLTIYSNLAAIVGLLTHRPALLLPFICFHFGTFVLELLYLV</sequence>
<evidence type="ECO:0000313" key="2">
    <source>
        <dbReference type="EnsemblMetazoa" id="AMAM009173-PA"/>
    </source>
</evidence>
<feature type="transmembrane region" description="Helical" evidence="1">
    <location>
        <begin position="106"/>
        <end position="130"/>
    </location>
</feature>